<protein>
    <submittedName>
        <fullName evidence="1">Uncharacterized protein</fullName>
    </submittedName>
</protein>
<comment type="caution">
    <text evidence="1">The sequence shown here is derived from an EMBL/GenBank/DDBJ whole genome shotgun (WGS) entry which is preliminary data.</text>
</comment>
<proteinExistence type="predicted"/>
<dbReference type="Proteomes" id="UP000828048">
    <property type="component" value="Chromosome 8"/>
</dbReference>
<reference evidence="1 2" key="1">
    <citation type="journal article" date="2021" name="Hortic Res">
        <title>High-quality reference genome and annotation aids understanding of berry development for evergreen blueberry (Vaccinium darrowii).</title>
        <authorList>
            <person name="Yu J."/>
            <person name="Hulse-Kemp A.M."/>
            <person name="Babiker E."/>
            <person name="Staton M."/>
        </authorList>
    </citation>
    <scope>NUCLEOTIDE SEQUENCE [LARGE SCALE GENOMIC DNA]</scope>
    <source>
        <strain evidence="2">cv. NJ 8807/NJ 8810</strain>
        <tissue evidence="1">Young leaf</tissue>
    </source>
</reference>
<dbReference type="EMBL" id="CM037158">
    <property type="protein sequence ID" value="KAH7850768.1"/>
    <property type="molecule type" value="Genomic_DNA"/>
</dbReference>
<evidence type="ECO:0000313" key="2">
    <source>
        <dbReference type="Proteomes" id="UP000828048"/>
    </source>
</evidence>
<accession>A0ACB7YCF3</accession>
<name>A0ACB7YCF3_9ERIC</name>
<keyword evidence="2" id="KW-1185">Reference proteome</keyword>
<gene>
    <name evidence="1" type="ORF">Vadar_002713</name>
</gene>
<evidence type="ECO:0000313" key="1">
    <source>
        <dbReference type="EMBL" id="KAH7850768.1"/>
    </source>
</evidence>
<sequence>MSRSENESEKHFVLVHGAGHGAWCWYKVATLLRSAGHRVTALDMAASGVNPKQLKELRSWTDYFQPLMEFMKLLPADDKVVLVGHSAGGVSISVAMERFPEKVSLGVFVTAIMHGPGLALSTVMEKCFAGIESFMDCPNEFDRGLDKPPTSLLFGPKFMQSMLYEQSPPEDLSLATTLMRPYPLFHDNEEMEKDTALTRKNQGSVRRVYIVIEEDRSLKASFQRWMIENNPTDEVKVISGADHMVMLSKPEELSSCLQELAAN</sequence>
<organism evidence="1 2">
    <name type="scientific">Vaccinium darrowii</name>
    <dbReference type="NCBI Taxonomy" id="229202"/>
    <lineage>
        <taxon>Eukaryota</taxon>
        <taxon>Viridiplantae</taxon>
        <taxon>Streptophyta</taxon>
        <taxon>Embryophyta</taxon>
        <taxon>Tracheophyta</taxon>
        <taxon>Spermatophyta</taxon>
        <taxon>Magnoliopsida</taxon>
        <taxon>eudicotyledons</taxon>
        <taxon>Gunneridae</taxon>
        <taxon>Pentapetalae</taxon>
        <taxon>asterids</taxon>
        <taxon>Ericales</taxon>
        <taxon>Ericaceae</taxon>
        <taxon>Vaccinioideae</taxon>
        <taxon>Vaccinieae</taxon>
        <taxon>Vaccinium</taxon>
    </lineage>
</organism>